<evidence type="ECO:0000313" key="4">
    <source>
        <dbReference type="Proteomes" id="UP000295621"/>
    </source>
</evidence>
<dbReference type="AlphaFoldDB" id="A0A4R4RMJ3"/>
<keyword evidence="2" id="KW-0732">Signal</keyword>
<dbReference type="OrthoDB" id="5171643at2"/>
<comment type="caution">
    <text evidence="3">The sequence shown here is derived from an EMBL/GenBank/DDBJ whole genome shotgun (WGS) entry which is preliminary data.</text>
</comment>
<evidence type="ECO:0000313" key="3">
    <source>
        <dbReference type="EMBL" id="TDC50917.1"/>
    </source>
</evidence>
<dbReference type="Gene3D" id="3.40.190.150">
    <property type="entry name" value="Bordetella uptake gene, domain 1"/>
    <property type="match status" value="1"/>
</dbReference>
<evidence type="ECO:0000256" key="1">
    <source>
        <dbReference type="ARBA" id="ARBA00006987"/>
    </source>
</evidence>
<sequence length="367" mass="39000">MRLASCVRATALAGAVALALAACVSEGGGDDDTAAAGGDASEDADWEPEYVDGVLQPLPSGFPDGDLTILNADEPGSDDGLYARTMQSLLDDISPVPVQVLDRPSPTHGTWEAIQFVEGQAGGDEGRTLVVGAMTGSALDLLTVPITDELGMTIDDWNPVIVTETSPFVLATRKDAPWQDYEGFVEWAKANPGQARFASRVGSQLEIAMMRLIQEGGYEVEVLPVEDLEVAATTVGAGEADITMLLPGTAQSHFQAGRIDVMLTIGNEPADAFPEAQTTADIGLADEPWGSVRGLLVPASVPDEHRDWLYELFKAAAETDGYAQRISDLPGAIGVTYTHDEVMEIVTNTLEFAEPVVRELGLHYDQQ</sequence>
<dbReference type="PROSITE" id="PS51257">
    <property type="entry name" value="PROKAR_LIPOPROTEIN"/>
    <property type="match status" value="1"/>
</dbReference>
<dbReference type="RefSeq" id="WP_131983174.1">
    <property type="nucleotide sequence ID" value="NZ_SMKL01000026.1"/>
</dbReference>
<comment type="similarity">
    <text evidence="1">Belongs to the UPF0065 (bug) family.</text>
</comment>
<accession>A0A4R4RMJ3</accession>
<organism evidence="3 4">
    <name type="scientific">Jiangella ureilytica</name>
    <dbReference type="NCBI Taxonomy" id="2530374"/>
    <lineage>
        <taxon>Bacteria</taxon>
        <taxon>Bacillati</taxon>
        <taxon>Actinomycetota</taxon>
        <taxon>Actinomycetes</taxon>
        <taxon>Jiangellales</taxon>
        <taxon>Jiangellaceae</taxon>
        <taxon>Jiangella</taxon>
    </lineage>
</organism>
<dbReference type="Pfam" id="PF03401">
    <property type="entry name" value="TctC"/>
    <property type="match status" value="1"/>
</dbReference>
<dbReference type="Gene3D" id="3.40.190.10">
    <property type="entry name" value="Periplasmic binding protein-like II"/>
    <property type="match status" value="1"/>
</dbReference>
<name>A0A4R4RMJ3_9ACTN</name>
<keyword evidence="4" id="KW-1185">Reference proteome</keyword>
<dbReference type="PANTHER" id="PTHR42928:SF3">
    <property type="entry name" value="UPF0065 PROTEIN YFLP"/>
    <property type="match status" value="1"/>
</dbReference>
<evidence type="ECO:0008006" key="5">
    <source>
        <dbReference type="Google" id="ProtNLM"/>
    </source>
</evidence>
<dbReference type="InterPro" id="IPR042100">
    <property type="entry name" value="Bug_dom1"/>
</dbReference>
<feature type="chain" id="PRO_5020353064" description="Tripartite tricarboxylate transporter substrate binding protein" evidence="2">
    <location>
        <begin position="22"/>
        <end position="367"/>
    </location>
</feature>
<proteinExistence type="inferred from homology"/>
<feature type="signal peptide" evidence="2">
    <location>
        <begin position="1"/>
        <end position="21"/>
    </location>
</feature>
<evidence type="ECO:0000256" key="2">
    <source>
        <dbReference type="SAM" id="SignalP"/>
    </source>
</evidence>
<dbReference type="InterPro" id="IPR005064">
    <property type="entry name" value="BUG"/>
</dbReference>
<dbReference type="EMBL" id="SMKL01000026">
    <property type="protein sequence ID" value="TDC50917.1"/>
    <property type="molecule type" value="Genomic_DNA"/>
</dbReference>
<reference evidence="3 4" key="1">
    <citation type="submission" date="2019-02" db="EMBL/GenBank/DDBJ databases">
        <title>Draft genome sequences of novel Actinobacteria.</title>
        <authorList>
            <person name="Sahin N."/>
            <person name="Ay H."/>
            <person name="Saygin H."/>
        </authorList>
    </citation>
    <scope>NUCLEOTIDE SEQUENCE [LARGE SCALE GENOMIC DNA]</scope>
    <source>
        <strain evidence="3 4">KC603</strain>
    </source>
</reference>
<dbReference type="Proteomes" id="UP000295621">
    <property type="component" value="Unassembled WGS sequence"/>
</dbReference>
<gene>
    <name evidence="3" type="ORF">E1212_13305</name>
</gene>
<protein>
    <recommendedName>
        <fullName evidence="5">Tripartite tricarboxylate transporter substrate binding protein</fullName>
    </recommendedName>
</protein>
<dbReference type="PANTHER" id="PTHR42928">
    <property type="entry name" value="TRICARBOXYLATE-BINDING PROTEIN"/>
    <property type="match status" value="1"/>
</dbReference>